<feature type="region of interest" description="Disordered" evidence="1">
    <location>
        <begin position="460"/>
        <end position="510"/>
    </location>
</feature>
<proteinExistence type="predicted"/>
<feature type="compositionally biased region" description="Basic and acidic residues" evidence="1">
    <location>
        <begin position="482"/>
        <end position="495"/>
    </location>
</feature>
<dbReference type="Proteomes" id="UP000198406">
    <property type="component" value="Unassembled WGS sequence"/>
</dbReference>
<feature type="compositionally biased region" description="Low complexity" evidence="1">
    <location>
        <begin position="38"/>
        <end position="47"/>
    </location>
</feature>
<feature type="compositionally biased region" description="Basic and acidic residues" evidence="1">
    <location>
        <begin position="75"/>
        <end position="85"/>
    </location>
</feature>
<comment type="caution">
    <text evidence="2">The sequence shown here is derived from an EMBL/GenBank/DDBJ whole genome shotgun (WGS) entry which is preliminary data.</text>
</comment>
<dbReference type="AlphaFoldDB" id="A0A1Z5JRP7"/>
<evidence type="ECO:0000256" key="1">
    <source>
        <dbReference type="SAM" id="MobiDB-lite"/>
    </source>
</evidence>
<dbReference type="InParanoid" id="A0A1Z5JRP7"/>
<evidence type="ECO:0000313" key="2">
    <source>
        <dbReference type="EMBL" id="GAX16703.1"/>
    </source>
</evidence>
<reference evidence="2 3" key="1">
    <citation type="journal article" date="2015" name="Plant Cell">
        <title>Oil accumulation by the oleaginous diatom Fistulifera solaris as revealed by the genome and transcriptome.</title>
        <authorList>
            <person name="Tanaka T."/>
            <person name="Maeda Y."/>
            <person name="Veluchamy A."/>
            <person name="Tanaka M."/>
            <person name="Abida H."/>
            <person name="Marechal E."/>
            <person name="Bowler C."/>
            <person name="Muto M."/>
            <person name="Sunaga Y."/>
            <person name="Tanaka M."/>
            <person name="Yoshino T."/>
            <person name="Taniguchi T."/>
            <person name="Fukuda Y."/>
            <person name="Nemoto M."/>
            <person name="Matsumoto M."/>
            <person name="Wong P.S."/>
            <person name="Aburatani S."/>
            <person name="Fujibuchi W."/>
        </authorList>
    </citation>
    <scope>NUCLEOTIDE SEQUENCE [LARGE SCALE GENOMIC DNA]</scope>
    <source>
        <strain evidence="2 3">JPCC DA0580</strain>
    </source>
</reference>
<organism evidence="2 3">
    <name type="scientific">Fistulifera solaris</name>
    <name type="common">Oleaginous diatom</name>
    <dbReference type="NCBI Taxonomy" id="1519565"/>
    <lineage>
        <taxon>Eukaryota</taxon>
        <taxon>Sar</taxon>
        <taxon>Stramenopiles</taxon>
        <taxon>Ochrophyta</taxon>
        <taxon>Bacillariophyta</taxon>
        <taxon>Bacillariophyceae</taxon>
        <taxon>Bacillariophycidae</taxon>
        <taxon>Naviculales</taxon>
        <taxon>Naviculaceae</taxon>
        <taxon>Fistulifera</taxon>
    </lineage>
</organism>
<feature type="region of interest" description="Disordered" evidence="1">
    <location>
        <begin position="38"/>
        <end position="92"/>
    </location>
</feature>
<sequence length="541" mass="60143">MDVNNAIKLNRSISDDDEDQKKLESAFIIESRKSSDSLLPFLSSPLDSKLDKQPVTKERSFDQKSHTGINAELPEESHDQNHAEGETSPVRAAQRTLSRNNFLIRKLSPGQGRVKDSIARHTFHISNFLAASPGHDLSLSSLNRSNERSLDLTDLFQPDDIQSTSQNVPSSTAAHIPHSTIVHSTTTTATNVEVSQPPDDCGNANPESGNKKNLTFGKIRVRTHDVTDSGQNLDWEHRNNSESFPLDDYERKSFEKKKAQRKASKQKIASSPGAASDNLPDDLAAEDSSVQTQGKHRAGSLAILQPCKEASEEDYSSHVSGRSDRSSSSRVSFGDVRVRRHKITLGDHPCVSQGPPVALDWSYMSSQHFDLEDYEMITGDRQKAQKISREEREELLRTKGVSDDSLSRIEFEVQEIKASRKAVKEDKKKEYDLVMYKLLSSTTLREARLTARQIAAEAELASGKQQSQRKPKHLSDFQPTVDKNEVKQAATEKENIVLSSDGPSASTATPVSRRWWISLGSMLCTRKPRRSSATRATPEAS</sequence>
<gene>
    <name evidence="2" type="ORF">FisN_21Hh144</name>
</gene>
<feature type="region of interest" description="Disordered" evidence="1">
    <location>
        <begin position="312"/>
        <end position="332"/>
    </location>
</feature>
<feature type="compositionally biased region" description="Polar residues" evidence="1">
    <location>
        <begin position="497"/>
        <end position="510"/>
    </location>
</feature>
<name>A0A1Z5JRP7_FISSO</name>
<dbReference type="OrthoDB" id="48837at2759"/>
<feature type="compositionally biased region" description="Basic and acidic residues" evidence="1">
    <location>
        <begin position="248"/>
        <end position="257"/>
    </location>
</feature>
<accession>A0A1Z5JRP7</accession>
<evidence type="ECO:0000313" key="3">
    <source>
        <dbReference type="Proteomes" id="UP000198406"/>
    </source>
</evidence>
<feature type="region of interest" description="Disordered" evidence="1">
    <location>
        <begin position="192"/>
        <end position="216"/>
    </location>
</feature>
<keyword evidence="3" id="KW-1185">Reference proteome</keyword>
<protein>
    <submittedName>
        <fullName evidence="2">Uncharacterized protein</fullName>
    </submittedName>
</protein>
<feature type="region of interest" description="Disordered" evidence="1">
    <location>
        <begin position="1"/>
        <end position="20"/>
    </location>
</feature>
<feature type="region of interest" description="Disordered" evidence="1">
    <location>
        <begin position="230"/>
        <end position="299"/>
    </location>
</feature>
<dbReference type="EMBL" id="BDSP01000109">
    <property type="protein sequence ID" value="GAX16703.1"/>
    <property type="molecule type" value="Genomic_DNA"/>
</dbReference>
<feature type="compositionally biased region" description="Basic and acidic residues" evidence="1">
    <location>
        <begin position="48"/>
        <end position="65"/>
    </location>
</feature>